<proteinExistence type="inferred from homology"/>
<dbReference type="EC" id="4.2.2.23" evidence="4"/>
<dbReference type="PANTHER" id="PTHR32018">
    <property type="entry name" value="RHAMNOGALACTURONATE LYASE FAMILY PROTEIN"/>
    <property type="match status" value="1"/>
</dbReference>
<feature type="domain" description="Rhamnogalacturonan lyase" evidence="10">
    <location>
        <begin position="370"/>
        <end position="442"/>
    </location>
</feature>
<keyword evidence="6" id="KW-0732">Signal</keyword>
<evidence type="ECO:0000256" key="4">
    <source>
        <dbReference type="ARBA" id="ARBA00012437"/>
    </source>
</evidence>
<dbReference type="SUPFAM" id="SSF49452">
    <property type="entry name" value="Starch-binding domain-like"/>
    <property type="match status" value="1"/>
</dbReference>
<organism evidence="11 12">
    <name type="scientific">Liquidambar formosana</name>
    <name type="common">Formosan gum</name>
    <dbReference type="NCBI Taxonomy" id="63359"/>
    <lineage>
        <taxon>Eukaryota</taxon>
        <taxon>Viridiplantae</taxon>
        <taxon>Streptophyta</taxon>
        <taxon>Embryophyta</taxon>
        <taxon>Tracheophyta</taxon>
        <taxon>Spermatophyta</taxon>
        <taxon>Magnoliopsida</taxon>
        <taxon>eudicotyledons</taxon>
        <taxon>Gunneridae</taxon>
        <taxon>Pentapetalae</taxon>
        <taxon>Saxifragales</taxon>
        <taxon>Altingiaceae</taxon>
        <taxon>Liquidambar</taxon>
    </lineage>
</organism>
<keyword evidence="7" id="KW-0456">Lyase</keyword>
<accession>A0AAP0X1L1</accession>
<evidence type="ECO:0000256" key="5">
    <source>
        <dbReference type="ARBA" id="ARBA00022525"/>
    </source>
</evidence>
<sequence>MLDVATSCPWMAWDFDLPFFSVQILLSKMEKVVMDNGIVQVTLSTPEGMVTGIQYNGIDNLLEGRYGEDDRGYWDINWNKPGNPSLYEKLKGTSYKVIKQDENQVEISFTTSWNSPHPGEKIPLYVDRRFIMLKGSHGFYSYGIYEHSKGEPDLVLSETRIAFKLREDKFHYMAVSDDRQRVMPAYEDRQSGRPLAYPEAVLLTNAANPDIRGEVDDKYQYSCDNKDNQVHGWVSSDPRVGFWMITPSDEFRTAGPTKQDLTSHVGPTTLNMFVSNHYSGTDLNIQFRNGEPWKKVFGPVFVHLNSASANENPRTLWEAAKKQMSIEVQSWPYTFPLSEDFPSADQRGTVSGQLLVHDRYIKDSNVPAASAYVGLASPGEAGSWEKEIKGYQFWVQADKNGYFFIKGVRAGSYSLYAWVPGVIGDYKYKDNLDITPGSKIKLDNLVYEPPRDGPTLWEIGIPDRTAAEFYVPDANPKLVNRLYINHTEKFRQYGLWDRYAELYPDKDLIYNIGSSKYQTDWFYAQVTRKTGDATYKGTTWQISFELKTVSKTGTYKLRLALAAATTSELQVRLNTENAKSPLFTTGLIGKDNAIARHGIHGLYQLYTVDVPGSQLVQGSNIIFLTQTRSPSPFAGIIQGRLEEQKDHHHSTRPTTDNTRRAGSYDEAVPHLSGYVDGADPNEHAIAVANAHVDATVVARLIDFEHWAKLADQVLQDPLYKDRIEWEYTDKLLF</sequence>
<keyword evidence="12" id="KW-1185">Reference proteome</keyword>
<evidence type="ECO:0000259" key="9">
    <source>
        <dbReference type="Pfam" id="PF14683"/>
    </source>
</evidence>
<dbReference type="Gene3D" id="2.70.98.10">
    <property type="match status" value="1"/>
</dbReference>
<evidence type="ECO:0000256" key="3">
    <source>
        <dbReference type="ARBA" id="ARBA00010418"/>
    </source>
</evidence>
<dbReference type="SUPFAM" id="SSF74650">
    <property type="entry name" value="Galactose mutarotase-like"/>
    <property type="match status" value="1"/>
</dbReference>
<dbReference type="Proteomes" id="UP001415857">
    <property type="component" value="Unassembled WGS sequence"/>
</dbReference>
<dbReference type="Pfam" id="PF06045">
    <property type="entry name" value="Rhamnogal_lyase"/>
    <property type="match status" value="1"/>
</dbReference>
<dbReference type="Gene3D" id="2.60.40.1120">
    <property type="entry name" value="Carboxypeptidase-like, regulatory domain"/>
    <property type="match status" value="1"/>
</dbReference>
<comment type="caution">
    <text evidence="11">The sequence shown here is derived from an EMBL/GenBank/DDBJ whole genome shotgun (WGS) entry which is preliminary data.</text>
</comment>
<dbReference type="GO" id="GO:0102210">
    <property type="term" value="F:rhamnogalacturonan endolyase activity"/>
    <property type="evidence" value="ECO:0007669"/>
    <property type="project" value="UniProtKB-EC"/>
</dbReference>
<dbReference type="EMBL" id="JBBPBK010000005">
    <property type="protein sequence ID" value="KAK9285701.1"/>
    <property type="molecule type" value="Genomic_DNA"/>
</dbReference>
<keyword evidence="5" id="KW-0964">Secreted</keyword>
<feature type="domain" description="Rhamnogalacturonan lyase" evidence="9">
    <location>
        <begin position="455"/>
        <end position="637"/>
    </location>
</feature>
<evidence type="ECO:0000256" key="6">
    <source>
        <dbReference type="ARBA" id="ARBA00022729"/>
    </source>
</evidence>
<dbReference type="InterPro" id="IPR010325">
    <property type="entry name" value="Rhamnogal_lyase"/>
</dbReference>
<protein>
    <recommendedName>
        <fullName evidence="4">rhamnogalacturonan endolyase</fullName>
        <ecNumber evidence="4">4.2.2.23</ecNumber>
    </recommendedName>
</protein>
<dbReference type="SUPFAM" id="SSF49785">
    <property type="entry name" value="Galactose-binding domain-like"/>
    <property type="match status" value="1"/>
</dbReference>
<dbReference type="InterPro" id="IPR029413">
    <property type="entry name" value="RG-lyase_II"/>
</dbReference>
<dbReference type="InterPro" id="IPR008979">
    <property type="entry name" value="Galactose-bd-like_sf"/>
</dbReference>
<dbReference type="CDD" id="cd10316">
    <property type="entry name" value="RGL4_M"/>
    <property type="match status" value="1"/>
</dbReference>
<dbReference type="InterPro" id="IPR011013">
    <property type="entry name" value="Gal_mutarotase_sf_dom"/>
</dbReference>
<evidence type="ECO:0000256" key="8">
    <source>
        <dbReference type="SAM" id="MobiDB-lite"/>
    </source>
</evidence>
<gene>
    <name evidence="11" type="ORF">L1049_024900</name>
</gene>
<dbReference type="Pfam" id="PF14686">
    <property type="entry name" value="fn3_3"/>
    <property type="match status" value="1"/>
</dbReference>
<dbReference type="GO" id="GO:0005576">
    <property type="term" value="C:extracellular region"/>
    <property type="evidence" value="ECO:0007669"/>
    <property type="project" value="UniProtKB-SubCell"/>
</dbReference>
<comment type="subcellular location">
    <subcellularLocation>
        <location evidence="2">Secreted</location>
    </subcellularLocation>
</comment>
<name>A0AAP0X1L1_LIQFO</name>
<dbReference type="GO" id="GO:0005975">
    <property type="term" value="P:carbohydrate metabolic process"/>
    <property type="evidence" value="ECO:0007669"/>
    <property type="project" value="InterPro"/>
</dbReference>
<dbReference type="InterPro" id="IPR029411">
    <property type="entry name" value="RG-lyase_III"/>
</dbReference>
<dbReference type="CDD" id="cd10317">
    <property type="entry name" value="RGL4_C"/>
    <property type="match status" value="1"/>
</dbReference>
<evidence type="ECO:0000256" key="7">
    <source>
        <dbReference type="ARBA" id="ARBA00023239"/>
    </source>
</evidence>
<comment type="similarity">
    <text evidence="3">Belongs to the polysaccharide lyase 4 family.</text>
</comment>
<evidence type="ECO:0000256" key="1">
    <source>
        <dbReference type="ARBA" id="ARBA00001324"/>
    </source>
</evidence>
<reference evidence="11 12" key="1">
    <citation type="journal article" date="2024" name="Plant J.">
        <title>Genome sequences and population genomics reveal climatic adaptation and genomic divergence between two closely related sweetgum species.</title>
        <authorList>
            <person name="Xu W.Q."/>
            <person name="Ren C.Q."/>
            <person name="Zhang X.Y."/>
            <person name="Comes H.P."/>
            <person name="Liu X.H."/>
            <person name="Li Y.G."/>
            <person name="Kettle C.J."/>
            <person name="Jalonen R."/>
            <person name="Gaisberger H."/>
            <person name="Ma Y.Z."/>
            <person name="Qiu Y.X."/>
        </authorList>
    </citation>
    <scope>NUCLEOTIDE SEQUENCE [LARGE SCALE GENOMIC DNA]</scope>
    <source>
        <strain evidence="11">Hangzhou</strain>
    </source>
</reference>
<dbReference type="InterPro" id="IPR013784">
    <property type="entry name" value="Carb-bd-like_fold"/>
</dbReference>
<dbReference type="PANTHER" id="PTHR32018:SF6">
    <property type="entry name" value="RHAMNOGALACTURONAN ENDOLYASE"/>
    <property type="match status" value="1"/>
</dbReference>
<dbReference type="AlphaFoldDB" id="A0AAP0X1L1"/>
<dbReference type="InterPro" id="IPR014718">
    <property type="entry name" value="GH-type_carb-bd"/>
</dbReference>
<dbReference type="Gene3D" id="2.60.120.260">
    <property type="entry name" value="Galactose-binding domain-like"/>
    <property type="match status" value="1"/>
</dbReference>
<dbReference type="CDD" id="cd10320">
    <property type="entry name" value="RGL4_N"/>
    <property type="match status" value="1"/>
</dbReference>
<feature type="region of interest" description="Disordered" evidence="8">
    <location>
        <begin position="642"/>
        <end position="662"/>
    </location>
</feature>
<evidence type="ECO:0000313" key="12">
    <source>
        <dbReference type="Proteomes" id="UP001415857"/>
    </source>
</evidence>
<evidence type="ECO:0000259" key="10">
    <source>
        <dbReference type="Pfam" id="PF14686"/>
    </source>
</evidence>
<dbReference type="InterPro" id="IPR051850">
    <property type="entry name" value="Polysacch_Lyase_4"/>
</dbReference>
<comment type="catalytic activity">
    <reaction evidence="1">
        <text>Endotype eliminative cleavage of L-alpha-rhamnopyranosyl-(1-&gt;4)-alpha-D-galactopyranosyluronic acid bonds of rhamnogalacturonan I domains in ramified hairy regions of pectin leaving L-rhamnopyranose at the reducing end and 4-deoxy-4,5-unsaturated D-galactopyranosyluronic acid at the non-reducing end.</text>
        <dbReference type="EC" id="4.2.2.23"/>
    </reaction>
</comment>
<dbReference type="FunFam" id="2.60.40.1120:FF:000033">
    <property type="entry name" value="Rhamnogalacturonate lyase B"/>
    <property type="match status" value="1"/>
</dbReference>
<dbReference type="GO" id="GO:0030246">
    <property type="term" value="F:carbohydrate binding"/>
    <property type="evidence" value="ECO:0007669"/>
    <property type="project" value="InterPro"/>
</dbReference>
<evidence type="ECO:0000256" key="2">
    <source>
        <dbReference type="ARBA" id="ARBA00004613"/>
    </source>
</evidence>
<dbReference type="Pfam" id="PF14683">
    <property type="entry name" value="CBM-like"/>
    <property type="match status" value="1"/>
</dbReference>
<evidence type="ECO:0000313" key="11">
    <source>
        <dbReference type="EMBL" id="KAK9285701.1"/>
    </source>
</evidence>